<accession>A0A444YHH4</accession>
<dbReference type="Gene3D" id="1.20.5.4130">
    <property type="match status" value="1"/>
</dbReference>
<dbReference type="STRING" id="3818.A0A444YHH4"/>
<feature type="domain" description="Disease resistance R13L4/SHOC-2-like LRR" evidence="6">
    <location>
        <begin position="287"/>
        <end position="440"/>
    </location>
</feature>
<keyword evidence="1" id="KW-0677">Repeat</keyword>
<evidence type="ECO:0000259" key="5">
    <source>
        <dbReference type="Pfam" id="PF18052"/>
    </source>
</evidence>
<keyword evidence="3" id="KW-0611">Plant defense</keyword>
<dbReference type="Pfam" id="PF18052">
    <property type="entry name" value="Rx_N"/>
    <property type="match status" value="1"/>
</dbReference>
<keyword evidence="8" id="KW-1185">Reference proteome</keyword>
<dbReference type="Gene3D" id="3.40.50.300">
    <property type="entry name" value="P-loop containing nucleotide triphosphate hydrolases"/>
    <property type="match status" value="1"/>
</dbReference>
<dbReference type="InterPro" id="IPR041118">
    <property type="entry name" value="Rx_N"/>
</dbReference>
<comment type="caution">
    <text evidence="7">The sequence shown here is derived from an EMBL/GenBank/DDBJ whole genome shotgun (WGS) entry which is preliminary data.</text>
</comment>
<dbReference type="InterPro" id="IPR032675">
    <property type="entry name" value="LRR_dom_sf"/>
</dbReference>
<dbReference type="PANTHER" id="PTHR36766">
    <property type="entry name" value="PLANT BROAD-SPECTRUM MILDEW RESISTANCE PROTEIN RPW8"/>
    <property type="match status" value="1"/>
</dbReference>
<keyword evidence="2" id="KW-0547">Nucleotide-binding</keyword>
<keyword evidence="4" id="KW-0067">ATP-binding</keyword>
<sequence>MAESFIFSIAESLAAKLASRAYQEASRLVGVYDDLQELKTSLSYVKAVLLDAEQKQEHNHELREWLKQIKLIFYDAENFLDEVDCETLSKQVVRDYGTPKDKVGRFFSSSNPLVFRYKLGHQIKEIKKRLDRVAADRNKFGLQVIDVDRRGVHRREMTYSHVVESKVVGREHDKEMIMKLLMEPSLDDNGGSKHISVIPIVGIGGLGKTTLARLVYMHDLAVYVAKDVCQLVSSNTQDISENVLHLSFVENGLRCNSIKPSLQGARSILFPVNEVGASEAFLNAWVSNCKYLRYLDLSDSTCETLPQSISKLKHLRSISLCNNTRIKRLPSSICKLQNLQVLRLDGCSNLETLPKKLRKLISLQRLEITTKQSILPESDIAKLNRLEYLCVQDCDNLESLFVETRLPTLRTLQVSGCANLKSLPLDTHHFPQLETLVIPGIANEDWLDRSEDTNAVLRLKSIYFYGMVTLPHSLQQYASTLQTLVIACFYELEVLPEWLWNLSSLKSLYISECPKLKSLPSDIHRLTSLQVLGIIKCRELYRKYEPQVGECWPMISHIKHTYIRDTWE</sequence>
<evidence type="ECO:0000313" key="8">
    <source>
        <dbReference type="Proteomes" id="UP000289738"/>
    </source>
</evidence>
<dbReference type="EMBL" id="SDMP01000016">
    <property type="protein sequence ID" value="RYR01376.1"/>
    <property type="molecule type" value="Genomic_DNA"/>
</dbReference>
<dbReference type="InterPro" id="IPR055414">
    <property type="entry name" value="LRR_R13L4/SHOC2-like"/>
</dbReference>
<evidence type="ECO:0000256" key="1">
    <source>
        <dbReference type="ARBA" id="ARBA00022737"/>
    </source>
</evidence>
<reference evidence="7 8" key="1">
    <citation type="submission" date="2019-01" db="EMBL/GenBank/DDBJ databases">
        <title>Sequencing of cultivated peanut Arachis hypogaea provides insights into genome evolution and oil improvement.</title>
        <authorList>
            <person name="Chen X."/>
        </authorList>
    </citation>
    <scope>NUCLEOTIDE SEQUENCE [LARGE SCALE GENOMIC DNA]</scope>
    <source>
        <strain evidence="8">cv. Fuhuasheng</strain>
        <tissue evidence="7">Leaves</tissue>
    </source>
</reference>
<protein>
    <submittedName>
        <fullName evidence="7">Uncharacterized protein</fullName>
    </submittedName>
</protein>
<name>A0A444YHH4_ARAHY</name>
<dbReference type="Pfam" id="PF23598">
    <property type="entry name" value="LRR_14"/>
    <property type="match status" value="1"/>
</dbReference>
<dbReference type="SUPFAM" id="SSF52058">
    <property type="entry name" value="L domain-like"/>
    <property type="match status" value="1"/>
</dbReference>
<proteinExistence type="predicted"/>
<dbReference type="InterPro" id="IPR027417">
    <property type="entry name" value="P-loop_NTPase"/>
</dbReference>
<feature type="domain" description="Disease resistance N-terminal" evidence="5">
    <location>
        <begin position="11"/>
        <end position="99"/>
    </location>
</feature>
<dbReference type="PANTHER" id="PTHR36766:SF61">
    <property type="entry name" value="NB-ARC DOMAIN DISEASE RESISTANCE PROTEIN"/>
    <property type="match status" value="1"/>
</dbReference>
<dbReference type="Proteomes" id="UP000289738">
    <property type="component" value="Chromosome B06"/>
</dbReference>
<dbReference type="PRINTS" id="PR00364">
    <property type="entry name" value="DISEASERSIST"/>
</dbReference>
<evidence type="ECO:0000256" key="4">
    <source>
        <dbReference type="ARBA" id="ARBA00022840"/>
    </source>
</evidence>
<gene>
    <name evidence="7" type="ORF">Ahy_B06g080250</name>
</gene>
<dbReference type="GO" id="GO:0006952">
    <property type="term" value="P:defense response"/>
    <property type="evidence" value="ECO:0007669"/>
    <property type="project" value="UniProtKB-KW"/>
</dbReference>
<dbReference type="InterPro" id="IPR038005">
    <property type="entry name" value="RX-like_CC"/>
</dbReference>
<dbReference type="GO" id="GO:0005524">
    <property type="term" value="F:ATP binding"/>
    <property type="evidence" value="ECO:0007669"/>
    <property type="project" value="UniProtKB-KW"/>
</dbReference>
<evidence type="ECO:0000313" key="7">
    <source>
        <dbReference type="EMBL" id="RYR01376.1"/>
    </source>
</evidence>
<dbReference type="Gene3D" id="3.80.10.10">
    <property type="entry name" value="Ribonuclease Inhibitor"/>
    <property type="match status" value="2"/>
</dbReference>
<organism evidence="7 8">
    <name type="scientific">Arachis hypogaea</name>
    <name type="common">Peanut</name>
    <dbReference type="NCBI Taxonomy" id="3818"/>
    <lineage>
        <taxon>Eukaryota</taxon>
        <taxon>Viridiplantae</taxon>
        <taxon>Streptophyta</taxon>
        <taxon>Embryophyta</taxon>
        <taxon>Tracheophyta</taxon>
        <taxon>Spermatophyta</taxon>
        <taxon>Magnoliopsida</taxon>
        <taxon>eudicotyledons</taxon>
        <taxon>Gunneridae</taxon>
        <taxon>Pentapetalae</taxon>
        <taxon>rosids</taxon>
        <taxon>fabids</taxon>
        <taxon>Fabales</taxon>
        <taxon>Fabaceae</taxon>
        <taxon>Papilionoideae</taxon>
        <taxon>50 kb inversion clade</taxon>
        <taxon>dalbergioids sensu lato</taxon>
        <taxon>Dalbergieae</taxon>
        <taxon>Pterocarpus clade</taxon>
        <taxon>Arachis</taxon>
    </lineage>
</organism>
<dbReference type="SUPFAM" id="SSF52540">
    <property type="entry name" value="P-loop containing nucleoside triphosphate hydrolases"/>
    <property type="match status" value="1"/>
</dbReference>
<dbReference type="CDD" id="cd14798">
    <property type="entry name" value="RX-CC_like"/>
    <property type="match status" value="1"/>
</dbReference>
<evidence type="ECO:0000259" key="6">
    <source>
        <dbReference type="Pfam" id="PF23598"/>
    </source>
</evidence>
<evidence type="ECO:0000256" key="2">
    <source>
        <dbReference type="ARBA" id="ARBA00022741"/>
    </source>
</evidence>
<evidence type="ECO:0000256" key="3">
    <source>
        <dbReference type="ARBA" id="ARBA00022821"/>
    </source>
</evidence>
<dbReference type="AlphaFoldDB" id="A0A444YHH4"/>
<dbReference type="GO" id="GO:0051707">
    <property type="term" value="P:response to other organism"/>
    <property type="evidence" value="ECO:0007669"/>
    <property type="project" value="UniProtKB-ARBA"/>
</dbReference>